<dbReference type="EMBL" id="JBHTMB010000227">
    <property type="protein sequence ID" value="MFD1236505.1"/>
    <property type="molecule type" value="Genomic_DNA"/>
</dbReference>
<dbReference type="Pfam" id="PF00144">
    <property type="entry name" value="Beta-lactamase"/>
    <property type="match status" value="1"/>
</dbReference>
<feature type="domain" description="Beta-lactamase-related" evidence="1">
    <location>
        <begin position="7"/>
        <end position="358"/>
    </location>
</feature>
<proteinExistence type="predicted"/>
<protein>
    <submittedName>
        <fullName evidence="2">Serine hydrolase domain-containing protein</fullName>
        <ecNumber evidence="2">3.-.-.-</ecNumber>
    </submittedName>
</protein>
<gene>
    <name evidence="2" type="ORF">ACFQ34_24740</name>
</gene>
<sequence>MTDLYATLAEHVERGAVPGLVAAVARGGVTEVEVLGSTGYPGAQGARPMTRDTLFRITSMTKPVVAAAALSLVEDGTLGLDDAVDDLLPELADRRVLRDPQGPLDDTVAAERPITVEDVLSFRAGLGFDLDVGFPTSPLFAAAAELGLAIGPPVPPSPHSPDDWLRRLGTLPLLAQPGARWLYDTCADVLGVLVARAGGATLPDVLAERVLTPLGMSDTAFHVEGADVDRLAAGWTDGPDGTPVPLQDGGAWTRPPAFPSGSAGLVSTVDDYVRFATALAAGELLAPATVARMVTDRLTGPQHGSVLLGDRGWGLGLAVDPGGRYGWDGGFGTTWLTDPGSGTVAVLLTQRTFSGPVFELISAFRAAV</sequence>
<dbReference type="GO" id="GO:0016787">
    <property type="term" value="F:hydrolase activity"/>
    <property type="evidence" value="ECO:0007669"/>
    <property type="project" value="UniProtKB-KW"/>
</dbReference>
<dbReference type="EC" id="3.-.-.-" evidence="2"/>
<dbReference type="InterPro" id="IPR050789">
    <property type="entry name" value="Diverse_Enzym_Activities"/>
</dbReference>
<accession>A0ABW3VNW5</accession>
<reference evidence="3" key="1">
    <citation type="journal article" date="2019" name="Int. J. Syst. Evol. Microbiol.">
        <title>The Global Catalogue of Microorganisms (GCM) 10K type strain sequencing project: providing services to taxonomists for standard genome sequencing and annotation.</title>
        <authorList>
            <consortium name="The Broad Institute Genomics Platform"/>
            <consortium name="The Broad Institute Genome Sequencing Center for Infectious Disease"/>
            <person name="Wu L."/>
            <person name="Ma J."/>
        </authorList>
    </citation>
    <scope>NUCLEOTIDE SEQUENCE [LARGE SCALE GENOMIC DNA]</scope>
    <source>
        <strain evidence="3">CCUG 49018</strain>
    </source>
</reference>
<dbReference type="PANTHER" id="PTHR43283:SF3">
    <property type="entry name" value="BETA-LACTAMASE FAMILY PROTEIN (AFU_ORTHOLOGUE AFUA_5G07500)"/>
    <property type="match status" value="1"/>
</dbReference>
<keyword evidence="2" id="KW-0378">Hydrolase</keyword>
<dbReference type="RefSeq" id="WP_346092542.1">
    <property type="nucleotide sequence ID" value="NZ_BAABKS010000055.1"/>
</dbReference>
<keyword evidence="3" id="KW-1185">Reference proteome</keyword>
<dbReference type="InterPro" id="IPR012338">
    <property type="entry name" value="Beta-lactam/transpept-like"/>
</dbReference>
<dbReference type="InterPro" id="IPR001466">
    <property type="entry name" value="Beta-lactam-related"/>
</dbReference>
<evidence type="ECO:0000313" key="2">
    <source>
        <dbReference type="EMBL" id="MFD1236505.1"/>
    </source>
</evidence>
<organism evidence="2 3">
    <name type="scientific">Pseudonocardia benzenivorans</name>
    <dbReference type="NCBI Taxonomy" id="228005"/>
    <lineage>
        <taxon>Bacteria</taxon>
        <taxon>Bacillati</taxon>
        <taxon>Actinomycetota</taxon>
        <taxon>Actinomycetes</taxon>
        <taxon>Pseudonocardiales</taxon>
        <taxon>Pseudonocardiaceae</taxon>
        <taxon>Pseudonocardia</taxon>
    </lineage>
</organism>
<dbReference type="Gene3D" id="3.40.710.10">
    <property type="entry name" value="DD-peptidase/beta-lactamase superfamily"/>
    <property type="match status" value="1"/>
</dbReference>
<evidence type="ECO:0000313" key="3">
    <source>
        <dbReference type="Proteomes" id="UP001597182"/>
    </source>
</evidence>
<name>A0ABW3VNW5_9PSEU</name>
<dbReference type="SUPFAM" id="SSF56601">
    <property type="entry name" value="beta-lactamase/transpeptidase-like"/>
    <property type="match status" value="1"/>
</dbReference>
<dbReference type="Proteomes" id="UP001597182">
    <property type="component" value="Unassembled WGS sequence"/>
</dbReference>
<dbReference type="PANTHER" id="PTHR43283">
    <property type="entry name" value="BETA-LACTAMASE-RELATED"/>
    <property type="match status" value="1"/>
</dbReference>
<comment type="caution">
    <text evidence="2">The sequence shown here is derived from an EMBL/GenBank/DDBJ whole genome shotgun (WGS) entry which is preliminary data.</text>
</comment>
<evidence type="ECO:0000259" key="1">
    <source>
        <dbReference type="Pfam" id="PF00144"/>
    </source>
</evidence>